<dbReference type="EMBL" id="CP108164">
    <property type="protein sequence ID" value="WTQ84621.1"/>
    <property type="molecule type" value="Genomic_DNA"/>
</dbReference>
<name>A0ABZ1KZ10_STRAH</name>
<dbReference type="SUPFAM" id="SSF53756">
    <property type="entry name" value="UDP-Glycosyltransferase/glycogen phosphorylase"/>
    <property type="match status" value="1"/>
</dbReference>
<evidence type="ECO:0000313" key="3">
    <source>
        <dbReference type="Proteomes" id="UP001622557"/>
    </source>
</evidence>
<organism evidence="2 3">
    <name type="scientific">Streptomyces achromogenes</name>
    <dbReference type="NCBI Taxonomy" id="67255"/>
    <lineage>
        <taxon>Bacteria</taxon>
        <taxon>Bacillati</taxon>
        <taxon>Actinomycetota</taxon>
        <taxon>Actinomycetes</taxon>
        <taxon>Kitasatosporales</taxon>
        <taxon>Streptomycetaceae</taxon>
        <taxon>Streptomyces</taxon>
    </lineage>
</organism>
<keyword evidence="3" id="KW-1185">Reference proteome</keyword>
<feature type="region of interest" description="Disordered" evidence="1">
    <location>
        <begin position="470"/>
        <end position="489"/>
    </location>
</feature>
<feature type="region of interest" description="Disordered" evidence="1">
    <location>
        <begin position="121"/>
        <end position="149"/>
    </location>
</feature>
<dbReference type="GeneID" id="97285131"/>
<protein>
    <recommendedName>
        <fullName evidence="4">Translation initiation factor IF-2</fullName>
    </recommendedName>
</protein>
<dbReference type="Proteomes" id="UP001622557">
    <property type="component" value="Chromosome"/>
</dbReference>
<evidence type="ECO:0000313" key="2">
    <source>
        <dbReference type="EMBL" id="WTQ84621.1"/>
    </source>
</evidence>
<proteinExistence type="predicted"/>
<reference evidence="2 3" key="1">
    <citation type="submission" date="2022-10" db="EMBL/GenBank/DDBJ databases">
        <title>The complete genomes of actinobacterial strains from the NBC collection.</title>
        <authorList>
            <person name="Joergensen T.S."/>
            <person name="Alvarez Arevalo M."/>
            <person name="Sterndorff E.B."/>
            <person name="Faurdal D."/>
            <person name="Vuksanovic O."/>
            <person name="Mourched A.-S."/>
            <person name="Charusanti P."/>
            <person name="Shaw S."/>
            <person name="Blin K."/>
            <person name="Weber T."/>
        </authorList>
    </citation>
    <scope>NUCLEOTIDE SEQUENCE [LARGE SCALE GENOMIC DNA]</scope>
    <source>
        <strain evidence="2 3">NBC_00156</strain>
    </source>
</reference>
<gene>
    <name evidence="2" type="ORF">OG350_31855</name>
</gene>
<feature type="compositionally biased region" description="Basic and acidic residues" evidence="1">
    <location>
        <begin position="472"/>
        <end position="489"/>
    </location>
</feature>
<accession>A0ABZ1KZ10</accession>
<evidence type="ECO:0008006" key="4">
    <source>
        <dbReference type="Google" id="ProtNLM"/>
    </source>
</evidence>
<sequence>MRETGRLPLPLRKDGPRWSTVVAERSVLGVVHNITSATRLLDLLAVFEGDERIQVFFTRTGSSELDGGTEEFLTSRGMARISWQDALSQPFDLAVATSRGGELHRIPFPLIGAPHGAGYNKVLSREPGAGSREPGAGSREPGAGSREPGAGAFGLTSEWLVHEGRVVPAAIVLSHDEQLRRLADGCPEAVPRAVVAGDPCLDQLRAGLSFRAAYRRALGLLPGQRLVVVSSTWGRDSVLGTPGADVLRRALAELPADEFRVLAAVHPNAWYGHGAWQIRHWLAPLTESGMLLPAPESETWKAALCAADFLIGDHGSLTMYGTALGIPCVLGAFHDSAVARDSPMDRLGRLLPRLSRAVPLLPQLLHAARTQPDDPALAVLRQSVSSAPGESARRLRRLFYTWLKLPEPAHPAATRAIPVPSPGPAAPRLPHLPAAFVTATVDEADDAAAPGGGGTVRIRRFPASAQRAQSRHLADAHLAADPDDPDPRWPRSADVLLVPAERGPLPDEVSGSSLARRFPGCGLVAVEEAGHGCTALFGDGARLHARWAARPAWASFAVAASAAYAWVRSGAVPPRPGTRARLTVRAGDHPEAGLVEFTVR</sequence>
<evidence type="ECO:0000256" key="1">
    <source>
        <dbReference type="SAM" id="MobiDB-lite"/>
    </source>
</evidence>
<dbReference type="RefSeq" id="WP_405452331.1">
    <property type="nucleotide sequence ID" value="NZ_CP108164.1"/>
</dbReference>